<evidence type="ECO:0000256" key="5">
    <source>
        <dbReference type="SAM" id="Phobius"/>
    </source>
</evidence>
<dbReference type="PANTHER" id="PTHR45931">
    <property type="entry name" value="SI:CH211-59O9.10"/>
    <property type="match status" value="1"/>
</dbReference>
<dbReference type="InterPro" id="IPR001841">
    <property type="entry name" value="Znf_RING"/>
</dbReference>
<evidence type="ECO:0000256" key="3">
    <source>
        <dbReference type="ARBA" id="ARBA00022833"/>
    </source>
</evidence>
<keyword evidence="5" id="KW-0812">Transmembrane</keyword>
<evidence type="ECO:0000259" key="6">
    <source>
        <dbReference type="PROSITE" id="PS50089"/>
    </source>
</evidence>
<dbReference type="PANTHER" id="PTHR45931:SF3">
    <property type="entry name" value="RING ZINC FINGER-CONTAINING PROTEIN"/>
    <property type="match status" value="1"/>
</dbReference>
<keyword evidence="2 4" id="KW-0863">Zinc-finger</keyword>
<dbReference type="AlphaFoldDB" id="W7LSK6"/>
<evidence type="ECO:0000256" key="4">
    <source>
        <dbReference type="PROSITE-ProRule" id="PRU00175"/>
    </source>
</evidence>
<dbReference type="OrthoDB" id="8062037at2759"/>
<dbReference type="InterPro" id="IPR051834">
    <property type="entry name" value="RING_finger_E3_ligase"/>
</dbReference>
<dbReference type="GO" id="GO:0061630">
    <property type="term" value="F:ubiquitin protein ligase activity"/>
    <property type="evidence" value="ECO:0007669"/>
    <property type="project" value="TreeGrafter"/>
</dbReference>
<dbReference type="SMART" id="SM00184">
    <property type="entry name" value="RING"/>
    <property type="match status" value="1"/>
</dbReference>
<evidence type="ECO:0000256" key="2">
    <source>
        <dbReference type="ARBA" id="ARBA00022771"/>
    </source>
</evidence>
<keyword evidence="8" id="KW-1185">Reference proteome</keyword>
<gene>
    <name evidence="7" type="ORF">FVEG_14895</name>
</gene>
<dbReference type="EMBL" id="CM000583">
    <property type="protein sequence ID" value="EWG38474.1"/>
    <property type="molecule type" value="Genomic_DNA"/>
</dbReference>
<proteinExistence type="predicted"/>
<name>W7LSK6_GIBM7</name>
<dbReference type="SUPFAM" id="SSF57850">
    <property type="entry name" value="RING/U-box"/>
    <property type="match status" value="1"/>
</dbReference>
<sequence>MILTLNPVARESNGEHHKPSVVFIILGIIAFGLVLLAPFILCRRGCHRPEPYQLGVPVPQRAGRICLTPHALSLMPITCYRETEAVRADTSKQVVNPLGQTSLPSCLICISEFRQGAQARSLPCGHRFHPRCIDPWLLERSINCPVCRANVADALVYKPACDLPPAPRRILSRRPIAISELLPIARIPTIQSRGPGTAVPARPLQLQEPPLPVTLEASCQIGSSGR</sequence>
<dbReference type="GO" id="GO:0005634">
    <property type="term" value="C:nucleus"/>
    <property type="evidence" value="ECO:0007669"/>
    <property type="project" value="TreeGrafter"/>
</dbReference>
<evidence type="ECO:0000256" key="1">
    <source>
        <dbReference type="ARBA" id="ARBA00022723"/>
    </source>
</evidence>
<keyword evidence="5" id="KW-1133">Transmembrane helix</keyword>
<dbReference type="EMBL" id="DS022243">
    <property type="protein sequence ID" value="EWG38474.1"/>
    <property type="molecule type" value="Genomic_DNA"/>
</dbReference>
<feature type="transmembrane region" description="Helical" evidence="5">
    <location>
        <begin position="20"/>
        <end position="41"/>
    </location>
</feature>
<dbReference type="GO" id="GO:0006511">
    <property type="term" value="P:ubiquitin-dependent protein catabolic process"/>
    <property type="evidence" value="ECO:0007669"/>
    <property type="project" value="TreeGrafter"/>
</dbReference>
<evidence type="ECO:0000313" key="7">
    <source>
        <dbReference type="EMBL" id="EWG38474.1"/>
    </source>
</evidence>
<organism evidence="7 8">
    <name type="scientific">Gibberella moniliformis (strain M3125 / FGSC 7600)</name>
    <name type="common">Maize ear and stalk rot fungus</name>
    <name type="synonym">Fusarium verticillioides</name>
    <dbReference type="NCBI Taxonomy" id="334819"/>
    <lineage>
        <taxon>Eukaryota</taxon>
        <taxon>Fungi</taxon>
        <taxon>Dikarya</taxon>
        <taxon>Ascomycota</taxon>
        <taxon>Pezizomycotina</taxon>
        <taxon>Sordariomycetes</taxon>
        <taxon>Hypocreomycetidae</taxon>
        <taxon>Hypocreales</taxon>
        <taxon>Nectriaceae</taxon>
        <taxon>Fusarium</taxon>
        <taxon>Fusarium fujikuroi species complex</taxon>
    </lineage>
</organism>
<dbReference type="KEGG" id="fvr:FVEG_14895"/>
<dbReference type="InterPro" id="IPR013083">
    <property type="entry name" value="Znf_RING/FYVE/PHD"/>
</dbReference>
<dbReference type="VEuPathDB" id="FungiDB:FVEG_14895"/>
<dbReference type="Proteomes" id="UP000009096">
    <property type="component" value="Chromosome 6"/>
</dbReference>
<dbReference type="CDD" id="cd16454">
    <property type="entry name" value="RING-H2_PA-TM-RING"/>
    <property type="match status" value="1"/>
</dbReference>
<feature type="domain" description="RING-type" evidence="6">
    <location>
        <begin position="106"/>
        <end position="148"/>
    </location>
</feature>
<reference evidence="7 8" key="1">
    <citation type="journal article" date="2010" name="Nature">
        <title>Comparative genomics reveals mobile pathogenicity chromosomes in Fusarium.</title>
        <authorList>
            <person name="Ma L.J."/>
            <person name="van der Does H.C."/>
            <person name="Borkovich K.A."/>
            <person name="Coleman J.J."/>
            <person name="Daboussi M.J."/>
            <person name="Di Pietro A."/>
            <person name="Dufresne M."/>
            <person name="Freitag M."/>
            <person name="Grabherr M."/>
            <person name="Henrissat B."/>
            <person name="Houterman P.M."/>
            <person name="Kang S."/>
            <person name="Shim W.B."/>
            <person name="Woloshuk C."/>
            <person name="Xie X."/>
            <person name="Xu J.R."/>
            <person name="Antoniw J."/>
            <person name="Baker S.E."/>
            <person name="Bluhm B.H."/>
            <person name="Breakspear A."/>
            <person name="Brown D.W."/>
            <person name="Butchko R.A."/>
            <person name="Chapman S."/>
            <person name="Coulson R."/>
            <person name="Coutinho P.M."/>
            <person name="Danchin E.G."/>
            <person name="Diener A."/>
            <person name="Gale L.R."/>
            <person name="Gardiner D.M."/>
            <person name="Goff S."/>
            <person name="Hammond-Kosack K.E."/>
            <person name="Hilburn K."/>
            <person name="Hua-Van A."/>
            <person name="Jonkers W."/>
            <person name="Kazan K."/>
            <person name="Kodira C.D."/>
            <person name="Koehrsen M."/>
            <person name="Kumar L."/>
            <person name="Lee Y.H."/>
            <person name="Li L."/>
            <person name="Manners J.M."/>
            <person name="Miranda-Saavedra D."/>
            <person name="Mukherjee M."/>
            <person name="Park G."/>
            <person name="Park J."/>
            <person name="Park S.Y."/>
            <person name="Proctor R.H."/>
            <person name="Regev A."/>
            <person name="Ruiz-Roldan M.C."/>
            <person name="Sain D."/>
            <person name="Sakthikumar S."/>
            <person name="Sykes S."/>
            <person name="Schwartz D.C."/>
            <person name="Turgeon B.G."/>
            <person name="Wapinski I."/>
            <person name="Yoder O."/>
            <person name="Young S."/>
            <person name="Zeng Q."/>
            <person name="Zhou S."/>
            <person name="Galagan J."/>
            <person name="Cuomo C.A."/>
            <person name="Kistler H.C."/>
            <person name="Rep M."/>
        </authorList>
    </citation>
    <scope>NUCLEOTIDE SEQUENCE [LARGE SCALE GENOMIC DNA]</scope>
    <source>
        <strain evidence="8">M3125 / FGSC 7600</strain>
    </source>
</reference>
<accession>W7LSK6</accession>
<keyword evidence="3" id="KW-0862">Zinc</keyword>
<dbReference type="RefSeq" id="XP_018744665.1">
    <property type="nucleotide sequence ID" value="XM_018903930.1"/>
</dbReference>
<dbReference type="Gene3D" id="3.30.40.10">
    <property type="entry name" value="Zinc/RING finger domain, C3HC4 (zinc finger)"/>
    <property type="match status" value="1"/>
</dbReference>
<protein>
    <recommendedName>
        <fullName evidence="6">RING-type domain-containing protein</fullName>
    </recommendedName>
</protein>
<dbReference type="Pfam" id="PF13639">
    <property type="entry name" value="zf-RING_2"/>
    <property type="match status" value="1"/>
</dbReference>
<keyword evidence="1" id="KW-0479">Metal-binding</keyword>
<dbReference type="PROSITE" id="PS50089">
    <property type="entry name" value="ZF_RING_2"/>
    <property type="match status" value="1"/>
</dbReference>
<evidence type="ECO:0000313" key="8">
    <source>
        <dbReference type="Proteomes" id="UP000009096"/>
    </source>
</evidence>
<dbReference type="GO" id="GO:0008270">
    <property type="term" value="F:zinc ion binding"/>
    <property type="evidence" value="ECO:0007669"/>
    <property type="project" value="UniProtKB-KW"/>
</dbReference>
<dbReference type="GeneID" id="30071771"/>
<dbReference type="STRING" id="334819.W7LSK6"/>
<keyword evidence="5" id="KW-0472">Membrane</keyword>